<dbReference type="InterPro" id="IPR010732">
    <property type="entry name" value="T6SS_TssG-like"/>
</dbReference>
<dbReference type="AlphaFoldDB" id="I0IRQ1"/>
<dbReference type="NCBIfam" id="TIGR03347">
    <property type="entry name" value="VI_chp_1"/>
    <property type="match status" value="1"/>
</dbReference>
<dbReference type="eggNOG" id="COG3520">
    <property type="taxonomic scope" value="Bacteria"/>
</dbReference>
<evidence type="ECO:0000313" key="1">
    <source>
        <dbReference type="EMBL" id="BAM07950.1"/>
    </source>
</evidence>
<reference evidence="1 2" key="1">
    <citation type="journal article" date="2012" name="J. Bacteriol.">
        <title>Complete Genome Sequence of Leptospirillum ferrooxidans Strain C2-3, Isolated from a Fresh Volcanic Ash Deposit on the Island of Miyake, Japan.</title>
        <authorList>
            <person name="Fujimura R."/>
            <person name="Sato Y."/>
            <person name="Nishizawa T."/>
            <person name="Oshima K."/>
            <person name="Kim S.-W."/>
            <person name="Hattori M."/>
            <person name="Kamijo T."/>
            <person name="Ohta H."/>
        </authorList>
    </citation>
    <scope>NUCLEOTIDE SEQUENCE [LARGE SCALE GENOMIC DNA]</scope>
    <source>
        <strain evidence="1 2">C2-3</strain>
    </source>
</reference>
<dbReference type="PATRIC" id="fig|1162668.3.peg.2702"/>
<organism evidence="1 2">
    <name type="scientific">Leptospirillum ferrooxidans (strain C2-3)</name>
    <dbReference type="NCBI Taxonomy" id="1162668"/>
    <lineage>
        <taxon>Bacteria</taxon>
        <taxon>Pseudomonadati</taxon>
        <taxon>Nitrospirota</taxon>
        <taxon>Nitrospiria</taxon>
        <taxon>Nitrospirales</taxon>
        <taxon>Nitrospiraceae</taxon>
        <taxon>Leptospirillum</taxon>
    </lineage>
</organism>
<dbReference type="PANTHER" id="PTHR35564:SF3">
    <property type="entry name" value="TYPE VI SECRETION SYSTEM BASEPLATE SUBUNIT TSSG"/>
    <property type="match status" value="1"/>
</dbReference>
<evidence type="ECO:0000313" key="2">
    <source>
        <dbReference type="Proteomes" id="UP000007382"/>
    </source>
</evidence>
<dbReference type="PANTHER" id="PTHR35564">
    <property type="match status" value="1"/>
</dbReference>
<dbReference type="Pfam" id="PF06996">
    <property type="entry name" value="T6SS_TssG"/>
    <property type="match status" value="1"/>
</dbReference>
<dbReference type="EMBL" id="AP012342">
    <property type="protein sequence ID" value="BAM07950.1"/>
    <property type="molecule type" value="Genomic_DNA"/>
</dbReference>
<dbReference type="OrthoDB" id="1523296at2"/>
<protein>
    <recommendedName>
        <fullName evidence="3">Type VI secretion system baseplate subunit TssG</fullName>
    </recommendedName>
</protein>
<dbReference type="HOGENOM" id="CLU_048238_0_1_0"/>
<dbReference type="RefSeq" id="WP_014450433.1">
    <property type="nucleotide sequence ID" value="NC_017094.1"/>
</dbReference>
<gene>
    <name evidence="1" type="ordered locus">LFE_2278</name>
</gene>
<dbReference type="STRING" id="1162668.LFE_2278"/>
<dbReference type="Proteomes" id="UP000007382">
    <property type="component" value="Chromosome"/>
</dbReference>
<name>I0IRQ1_LEPFC</name>
<reference evidence="2" key="2">
    <citation type="submission" date="2012-03" db="EMBL/GenBank/DDBJ databases">
        <title>The complete genome sequence of the pioneer microbe on fresh volcanic deposit, Leptospirillum ferrooxidans strain C2-3.</title>
        <authorList>
            <person name="Fujimura R."/>
            <person name="Sato Y."/>
            <person name="Nishizawa T."/>
            <person name="Nanba K."/>
            <person name="Oshima K."/>
            <person name="Hattori M."/>
            <person name="Kamijo T."/>
            <person name="Ohta H."/>
        </authorList>
    </citation>
    <scope>NUCLEOTIDE SEQUENCE [LARGE SCALE GENOMIC DNA]</scope>
    <source>
        <strain evidence="2">C2-3</strain>
    </source>
</reference>
<accession>I0IRQ1</accession>
<sequence>MARAAGHTDTDLIALKKALEEDGDQYSFTQVIRLLRLVLKKTDDRFAPEDFWERIRIRPALALGFPHMDIDTIKWGAEGKTALLDVNFFGLYGVSSPLPTFYTEDLIDYQNNDNTAPRDFLDIIHGALYPLLYDSWKKHRLSLRAYEDEEESVLEWFHTFTGLSDSLFREGDPLYATTLRYAGLLTQHPRSAKALESILSDVLGQVPVTVEQCPEKTVPIPKDQLLILGKSLRLGEETVLGETLTDRINQIRIRVGPVENDGFDRLLPGNEDLEKVAFWYRFYLIEPVMADIEIILSDQSPRPICLGDRVRTRLGLDSWLENGSHTSRKHVVFSLHANEMEGDL</sequence>
<keyword evidence="2" id="KW-1185">Reference proteome</keyword>
<dbReference type="KEGG" id="lfc:LFE_2278"/>
<evidence type="ECO:0008006" key="3">
    <source>
        <dbReference type="Google" id="ProtNLM"/>
    </source>
</evidence>
<proteinExistence type="predicted"/>